<evidence type="ECO:0000256" key="1">
    <source>
        <dbReference type="SAM" id="Phobius"/>
    </source>
</evidence>
<gene>
    <name evidence="2" type="ORF">P186_1198</name>
</gene>
<feature type="transmembrane region" description="Helical" evidence="1">
    <location>
        <begin position="12"/>
        <end position="36"/>
    </location>
</feature>
<dbReference type="PROSITE" id="PS00409">
    <property type="entry name" value="PROKAR_NTER_METHYL"/>
    <property type="match status" value="1"/>
</dbReference>
<evidence type="ECO:0000313" key="3">
    <source>
        <dbReference type="Proteomes" id="UP000005867"/>
    </source>
</evidence>
<sequence>MSRDMPKHKFRGLTTVEALLIAAGFIIVGVIGALTFQQIGKSAAEALRANAIATADRGGFDVTVEVLNGKLQGLALQYGQAGSPTLQTITQGSCAKASGGSVSTGIQPSQLQLVAGQSATCRFSAQLSPGTQYVYVIIGYDGTGKAVQIAKGVVSAGIS</sequence>
<proteinExistence type="predicted"/>
<reference evidence="2 3" key="1">
    <citation type="journal article" date="2012" name="J. Bacteriol.">
        <title>Complete genome sequence of strain 1860, a crenarchaeon of the genus pyrobaculum able to grow with various electron acceptors.</title>
        <authorList>
            <person name="Mardanov A.V."/>
            <person name="Gumerov V.M."/>
            <person name="Slobodkina G.B."/>
            <person name="Beletsky A.V."/>
            <person name="Bonch-Osmolovskaya E.A."/>
            <person name="Ravin N.V."/>
            <person name="Skryabin K.G."/>
        </authorList>
    </citation>
    <scope>NUCLEOTIDE SEQUENCE [LARGE SCALE GENOMIC DNA]</scope>
    <source>
        <strain evidence="2 3">1860</strain>
    </source>
</reference>
<dbReference type="KEGG" id="pyr:P186_1198"/>
<keyword evidence="1" id="KW-0812">Transmembrane</keyword>
<dbReference type="Proteomes" id="UP000005867">
    <property type="component" value="Chromosome"/>
</dbReference>
<dbReference type="InterPro" id="IPR012902">
    <property type="entry name" value="N_methyl_site"/>
</dbReference>
<accession>G7VCU0</accession>
<dbReference type="HOGENOM" id="CLU_1656947_0_0_2"/>
<keyword evidence="1" id="KW-1133">Transmembrane helix</keyword>
<name>G7VCU0_9CREN</name>
<organism evidence="2 3">
    <name type="scientific">Pyrobaculum ferrireducens</name>
    <dbReference type="NCBI Taxonomy" id="1104324"/>
    <lineage>
        <taxon>Archaea</taxon>
        <taxon>Thermoproteota</taxon>
        <taxon>Thermoprotei</taxon>
        <taxon>Thermoproteales</taxon>
        <taxon>Thermoproteaceae</taxon>
        <taxon>Pyrobaculum</taxon>
    </lineage>
</organism>
<dbReference type="BioCyc" id="PSP1104324:GJSN-1168-MONOMER"/>
<dbReference type="eggNOG" id="arCOG05612">
    <property type="taxonomic scope" value="Archaea"/>
</dbReference>
<dbReference type="STRING" id="1104324.P186_1198"/>
<keyword evidence="3" id="KW-1185">Reference proteome</keyword>
<evidence type="ECO:0000313" key="2">
    <source>
        <dbReference type="EMBL" id="AET32629.1"/>
    </source>
</evidence>
<dbReference type="AlphaFoldDB" id="G7VCU0"/>
<keyword evidence="1" id="KW-0472">Membrane</keyword>
<protein>
    <submittedName>
        <fullName evidence="2">Uncharacterized protein</fullName>
    </submittedName>
</protein>
<dbReference type="EMBL" id="CP003098">
    <property type="protein sequence ID" value="AET32629.1"/>
    <property type="molecule type" value="Genomic_DNA"/>
</dbReference>